<evidence type="ECO:0000313" key="2">
    <source>
        <dbReference type="Proteomes" id="UP000824998"/>
    </source>
</evidence>
<gene>
    <name evidence="1" type="ORF">BJ875DRAFT_521886</name>
</gene>
<dbReference type="SUPFAM" id="SSF50494">
    <property type="entry name" value="Trypsin-like serine proteases"/>
    <property type="match status" value="1"/>
</dbReference>
<reference evidence="1" key="1">
    <citation type="journal article" date="2021" name="IMA Fungus">
        <title>Genomic characterization of three marine fungi, including Emericellopsis atlantica sp. nov. with signatures of a generalist lifestyle and marine biomass degradation.</title>
        <authorList>
            <person name="Hagestad O.C."/>
            <person name="Hou L."/>
            <person name="Andersen J.H."/>
            <person name="Hansen E.H."/>
            <person name="Altermark B."/>
            <person name="Li C."/>
            <person name="Kuhnert E."/>
            <person name="Cox R.J."/>
            <person name="Crous P.W."/>
            <person name="Spatafora J.W."/>
            <person name="Lail K."/>
            <person name="Amirebrahimi M."/>
            <person name="Lipzen A."/>
            <person name="Pangilinan J."/>
            <person name="Andreopoulos W."/>
            <person name="Hayes R.D."/>
            <person name="Ng V."/>
            <person name="Grigoriev I.V."/>
            <person name="Jackson S.A."/>
            <person name="Sutton T.D.S."/>
            <person name="Dobson A.D.W."/>
            <person name="Rama T."/>
        </authorList>
    </citation>
    <scope>NUCLEOTIDE SEQUENCE</scope>
    <source>
        <strain evidence="1">TRa018bII</strain>
    </source>
</reference>
<evidence type="ECO:0000313" key="1">
    <source>
        <dbReference type="EMBL" id="KAG9229821.1"/>
    </source>
</evidence>
<dbReference type="Proteomes" id="UP000824998">
    <property type="component" value="Unassembled WGS sequence"/>
</dbReference>
<name>A0A9P7YA29_9HELO</name>
<dbReference type="OrthoDB" id="5424209at2759"/>
<protein>
    <recommendedName>
        <fullName evidence="3">Peptidase S1 domain-containing protein</fullName>
    </recommendedName>
</protein>
<proteinExistence type="predicted"/>
<dbReference type="InterPro" id="IPR009003">
    <property type="entry name" value="Peptidase_S1_PA"/>
</dbReference>
<organism evidence="1 2">
    <name type="scientific">Amylocarpus encephaloides</name>
    <dbReference type="NCBI Taxonomy" id="45428"/>
    <lineage>
        <taxon>Eukaryota</taxon>
        <taxon>Fungi</taxon>
        <taxon>Dikarya</taxon>
        <taxon>Ascomycota</taxon>
        <taxon>Pezizomycotina</taxon>
        <taxon>Leotiomycetes</taxon>
        <taxon>Helotiales</taxon>
        <taxon>Helotiales incertae sedis</taxon>
        <taxon>Amylocarpus</taxon>
    </lineage>
</organism>
<evidence type="ECO:0008006" key="3">
    <source>
        <dbReference type="Google" id="ProtNLM"/>
    </source>
</evidence>
<dbReference type="AlphaFoldDB" id="A0A9P7YA29"/>
<sequence>MESLLPNIDRYYHGFPTPEGYVLQLLGSSQYDAPVEDSTARARGGVIAMPVDGSIPKQYRAEVLTSAHQTPALAHLWDNCIGDIILGKLNTAIPTGLHIDCNLVNISHEPDTQRNVVLIVVNSASTYTSASILSQTQGEQLTTLIAAEANSVLLGLPDGPNAGISPSYGVVVEIAALCKIPSAYGASTFGSCGGVFEISWASDHGMAPYTSDFVLTCHHIRGQSPQSSVESQVRSYDLMQDLKGGALLETLRTLKQGEIKLDLQVPSAPNISASIQRCQQDIILLQPRPLNSKIAPFLSQRRGLLEKLQNNDYSVGICVSSSGFRLTADGLFEDWMVGFLVNNHNLTNDLLPPFSIQEITPHPTSNDMNSLFGRLVVKNGATTGHTGGCINGFYIFSIRYSATTDTSTTATTVTNGEYKIVGKIFQIIGEDNTLFSAPGDSGAAVVDMDGRHTGIINGGIVAKEDKSTGLFTLMTDIRVILNAIGNKLGFNGLEVKLKSYIEIFR</sequence>
<keyword evidence="2" id="KW-1185">Reference proteome</keyword>
<dbReference type="EMBL" id="MU251728">
    <property type="protein sequence ID" value="KAG9229821.1"/>
    <property type="molecule type" value="Genomic_DNA"/>
</dbReference>
<comment type="caution">
    <text evidence="1">The sequence shown here is derived from an EMBL/GenBank/DDBJ whole genome shotgun (WGS) entry which is preliminary data.</text>
</comment>
<accession>A0A9P7YA29</accession>